<dbReference type="Gene3D" id="2.60.120.460">
    <property type="entry name" value="YjbQ-like"/>
    <property type="match status" value="1"/>
</dbReference>
<accession>A0A261THM0</accession>
<dbReference type="NCBIfam" id="TIGR00149">
    <property type="entry name" value="TIGR00149_YjbQ"/>
    <property type="match status" value="1"/>
</dbReference>
<dbReference type="PROSITE" id="PS01314">
    <property type="entry name" value="UPF0047"/>
    <property type="match status" value="1"/>
</dbReference>
<dbReference type="AlphaFoldDB" id="A0A261THM0"/>
<evidence type="ECO:0000313" key="2">
    <source>
        <dbReference type="EMBL" id="OZI49129.1"/>
    </source>
</evidence>
<dbReference type="PANTHER" id="PTHR30615:SF8">
    <property type="entry name" value="UPF0047 PROTEIN C4A8.02C"/>
    <property type="match status" value="1"/>
</dbReference>
<evidence type="ECO:0000256" key="1">
    <source>
        <dbReference type="ARBA" id="ARBA00005534"/>
    </source>
</evidence>
<dbReference type="InterPro" id="IPR001602">
    <property type="entry name" value="UPF0047_YjbQ-like"/>
</dbReference>
<sequence length="146" mass="16129">MTAVPAPLIAQTRLRVETRGKSFTEITEQVARDVRASGIRTGLAVVFTCHTSCSLIINENADPTVRHDLERYFARLVPEGDPLYRHDAEGPDDMPAHIRTALTAVSLTIPVADGALGLGTWQGIYLWEHRDRPHRRDLIVTVHGAA</sequence>
<evidence type="ECO:0000313" key="3">
    <source>
        <dbReference type="Proteomes" id="UP000216913"/>
    </source>
</evidence>
<name>A0A261THM0_9BORD</name>
<dbReference type="InterPro" id="IPR035917">
    <property type="entry name" value="YjbQ-like_sf"/>
</dbReference>
<organism evidence="2 3">
    <name type="scientific">Bordetella genomosp. 5</name>
    <dbReference type="NCBI Taxonomy" id="1395608"/>
    <lineage>
        <taxon>Bacteria</taxon>
        <taxon>Pseudomonadati</taxon>
        <taxon>Pseudomonadota</taxon>
        <taxon>Betaproteobacteria</taxon>
        <taxon>Burkholderiales</taxon>
        <taxon>Alcaligenaceae</taxon>
        <taxon>Bordetella</taxon>
    </lineage>
</organism>
<gene>
    <name evidence="2" type="ORF">CAL25_13870</name>
</gene>
<proteinExistence type="inferred from homology"/>
<dbReference type="Proteomes" id="UP000216913">
    <property type="component" value="Unassembled WGS sequence"/>
</dbReference>
<reference evidence="2 3" key="1">
    <citation type="submission" date="2017-05" db="EMBL/GenBank/DDBJ databases">
        <title>Complete and WGS of Bordetella genogroups.</title>
        <authorList>
            <person name="Spilker T."/>
            <person name="LiPuma J."/>
        </authorList>
    </citation>
    <scope>NUCLEOTIDE SEQUENCE [LARGE SCALE GENOMIC DNA]</scope>
    <source>
        <strain evidence="2 3">AU10456</strain>
    </source>
</reference>
<keyword evidence="3" id="KW-1185">Reference proteome</keyword>
<dbReference type="RefSeq" id="WP_094800863.1">
    <property type="nucleotide sequence ID" value="NZ_NEVP01000008.1"/>
</dbReference>
<dbReference type="OrthoDB" id="9801725at2"/>
<comment type="similarity">
    <text evidence="1">Belongs to the UPF0047 family.</text>
</comment>
<comment type="caution">
    <text evidence="2">The sequence shown here is derived from an EMBL/GenBank/DDBJ whole genome shotgun (WGS) entry which is preliminary data.</text>
</comment>
<dbReference type="PIRSF" id="PIRSF004681">
    <property type="entry name" value="UCP004681"/>
    <property type="match status" value="1"/>
</dbReference>
<protein>
    <submittedName>
        <fullName evidence="2">Secondary thiamine-phosphate synthase</fullName>
    </submittedName>
</protein>
<dbReference type="EMBL" id="NEVP01000008">
    <property type="protein sequence ID" value="OZI49129.1"/>
    <property type="molecule type" value="Genomic_DNA"/>
</dbReference>
<dbReference type="SUPFAM" id="SSF111038">
    <property type="entry name" value="YjbQ-like"/>
    <property type="match status" value="1"/>
</dbReference>
<dbReference type="Pfam" id="PF01894">
    <property type="entry name" value="YjbQ"/>
    <property type="match status" value="1"/>
</dbReference>
<dbReference type="PANTHER" id="PTHR30615">
    <property type="entry name" value="UNCHARACTERIZED PROTEIN YJBQ-RELATED"/>
    <property type="match status" value="1"/>
</dbReference>